<feature type="binding site" evidence="11">
    <location>
        <position position="35"/>
    </location>
    <ligand>
        <name>CTP</name>
        <dbReference type="ChEBI" id="CHEBI:37563"/>
    </ligand>
</feature>
<dbReference type="EC" id="2.7.7.72" evidence="11"/>
<keyword evidence="8 11" id="KW-0067">ATP-binding</keyword>
<dbReference type="Gene3D" id="1.10.110.30">
    <property type="match status" value="1"/>
</dbReference>
<name>A0ABV4DSY6_9LACO</name>
<evidence type="ECO:0000256" key="4">
    <source>
        <dbReference type="ARBA" id="ARBA00022695"/>
    </source>
</evidence>
<feature type="binding site" evidence="11">
    <location>
        <position position="32"/>
    </location>
    <ligand>
        <name>ATP</name>
        <dbReference type="ChEBI" id="CHEBI:30616"/>
    </ligand>
</feature>
<reference evidence="15 16" key="1">
    <citation type="submission" date="2024-03" db="EMBL/GenBank/DDBJ databases">
        <title>Mouse gut bacterial collection (mGBC) of GemPharmatech.</title>
        <authorList>
            <person name="He Y."/>
            <person name="Dong L."/>
            <person name="Wu D."/>
            <person name="Gao X."/>
            <person name="Lin Z."/>
        </authorList>
    </citation>
    <scope>NUCLEOTIDE SEQUENCE [LARGE SCALE GENOMIC DNA]</scope>
    <source>
        <strain evidence="15 16">15-30</strain>
    </source>
</reference>
<evidence type="ECO:0000259" key="13">
    <source>
        <dbReference type="Pfam" id="PF12627"/>
    </source>
</evidence>
<keyword evidence="16" id="KW-1185">Reference proteome</keyword>
<dbReference type="InterPro" id="IPR032828">
    <property type="entry name" value="PolyA_RNA-bd"/>
</dbReference>
<evidence type="ECO:0000259" key="12">
    <source>
        <dbReference type="Pfam" id="PF01743"/>
    </source>
</evidence>
<evidence type="ECO:0000313" key="16">
    <source>
        <dbReference type="Proteomes" id="UP001565236"/>
    </source>
</evidence>
<dbReference type="Pfam" id="PF12627">
    <property type="entry name" value="PolyA_pol_RNAbd"/>
    <property type="match status" value="1"/>
</dbReference>
<feature type="binding site" evidence="11">
    <location>
        <position position="159"/>
    </location>
    <ligand>
        <name>ATP</name>
        <dbReference type="ChEBI" id="CHEBI:30616"/>
    </ligand>
</feature>
<dbReference type="EMBL" id="JBCLUF010000020">
    <property type="protein sequence ID" value="MEY8662506.1"/>
    <property type="molecule type" value="Genomic_DNA"/>
</dbReference>
<evidence type="ECO:0000259" key="14">
    <source>
        <dbReference type="Pfam" id="PF13735"/>
    </source>
</evidence>
<dbReference type="InterPro" id="IPR032810">
    <property type="entry name" value="CCA-adding_enz_C"/>
</dbReference>
<feature type="binding site" evidence="11">
    <location>
        <position position="168"/>
    </location>
    <ligand>
        <name>ATP</name>
        <dbReference type="ChEBI" id="CHEBI:30616"/>
    </ligand>
</feature>
<dbReference type="PANTHER" id="PTHR46173">
    <property type="entry name" value="CCA TRNA NUCLEOTIDYLTRANSFERASE 1, MITOCHONDRIAL"/>
    <property type="match status" value="1"/>
</dbReference>
<feature type="binding site" evidence="11">
    <location>
        <position position="162"/>
    </location>
    <ligand>
        <name>CTP</name>
        <dbReference type="ChEBI" id="CHEBI:37563"/>
    </ligand>
</feature>
<dbReference type="SUPFAM" id="SSF81891">
    <property type="entry name" value="Poly A polymerase C-terminal region-like"/>
    <property type="match status" value="1"/>
</dbReference>
<evidence type="ECO:0000256" key="5">
    <source>
        <dbReference type="ARBA" id="ARBA00022723"/>
    </source>
</evidence>
<dbReference type="RefSeq" id="WP_280605912.1">
    <property type="nucleotide sequence ID" value="NZ_CP123639.1"/>
</dbReference>
<sequence length="400" mass="44868">MQIKKLPVEFEEALPILKQIRQAGFEAYFVGGCVRDTLLGLPIHDIDIATSAYPEEIKQIFSKTVDTGIEHGTVMVLDHGIGYEITTFRTESGYQDFRRPDKVEFVRSLAEDLKRRDLTINALALAPDGQIIDLFGGLEDLKAKRIKAVGDAKERFFEDALRMMRAVRFASQLDFSIEVNTLQAIQQNAHLLEKIAVERIHVEWIKLLLGKQPKCGLEAFVTTRLFEYCPGFAPHAQALADLSKLELELTTEAQCWGLLGYSFKLNEKQLRKLLKAWKTSNEIIAQAQHILNLLQIYSTGKKDIWACYQAKSEAVSAVAQLATLLAFPAFDAADFMQAYAQLAIKDKSQLAVNGKLLIKEAKLTPGPLLGKILNILEREVVLGEISNQKEALLTRAKNLR</sequence>
<feature type="binding site" evidence="11">
    <location>
        <position position="159"/>
    </location>
    <ligand>
        <name>CTP</name>
        <dbReference type="ChEBI" id="CHEBI:37563"/>
    </ligand>
</feature>
<comment type="catalytic activity">
    <reaction evidence="11">
        <text>a tRNA precursor + 2 CTP + ATP = a tRNA with a 3' CCA end + 3 diphosphate</text>
        <dbReference type="Rhea" id="RHEA:14433"/>
        <dbReference type="Rhea" id="RHEA-COMP:10465"/>
        <dbReference type="Rhea" id="RHEA-COMP:10468"/>
        <dbReference type="ChEBI" id="CHEBI:30616"/>
        <dbReference type="ChEBI" id="CHEBI:33019"/>
        <dbReference type="ChEBI" id="CHEBI:37563"/>
        <dbReference type="ChEBI" id="CHEBI:74896"/>
        <dbReference type="ChEBI" id="CHEBI:83071"/>
        <dbReference type="EC" id="2.7.7.72"/>
    </reaction>
</comment>
<feature type="binding site" evidence="11">
    <location>
        <position position="116"/>
    </location>
    <ligand>
        <name>ATP</name>
        <dbReference type="ChEBI" id="CHEBI:30616"/>
    </ligand>
</feature>
<feature type="binding site" evidence="11">
    <location>
        <position position="32"/>
    </location>
    <ligand>
        <name>CTP</name>
        <dbReference type="ChEBI" id="CHEBI:37563"/>
    </ligand>
</feature>
<evidence type="ECO:0000313" key="15">
    <source>
        <dbReference type="EMBL" id="MEY8662506.1"/>
    </source>
</evidence>
<evidence type="ECO:0000256" key="1">
    <source>
        <dbReference type="ARBA" id="ARBA00001946"/>
    </source>
</evidence>
<dbReference type="Gene3D" id="1.10.246.80">
    <property type="match status" value="1"/>
</dbReference>
<dbReference type="PANTHER" id="PTHR46173:SF1">
    <property type="entry name" value="CCA TRNA NUCLEOTIDYLTRANSFERASE 1, MITOCHONDRIAL"/>
    <property type="match status" value="1"/>
</dbReference>
<evidence type="ECO:0000256" key="7">
    <source>
        <dbReference type="ARBA" id="ARBA00022800"/>
    </source>
</evidence>
<dbReference type="InterPro" id="IPR050264">
    <property type="entry name" value="Bact_CCA-adding_enz_type3_sf"/>
</dbReference>
<comment type="cofactor">
    <cofactor evidence="1 11">
        <name>Mg(2+)</name>
        <dbReference type="ChEBI" id="CHEBI:18420"/>
    </cofactor>
</comment>
<feature type="domain" description="Poly A polymerase head" evidence="12">
    <location>
        <begin position="27"/>
        <end position="146"/>
    </location>
</feature>
<feature type="domain" description="tRNA nucleotidyltransferase/poly(A) polymerase RNA and SrmB- binding" evidence="13">
    <location>
        <begin position="174"/>
        <end position="232"/>
    </location>
</feature>
<feature type="binding site" evidence="11">
    <location>
        <position position="162"/>
    </location>
    <ligand>
        <name>ATP</name>
        <dbReference type="ChEBI" id="CHEBI:30616"/>
    </ligand>
</feature>
<dbReference type="GO" id="GO:0004810">
    <property type="term" value="F:CCA tRNA nucleotidyltransferase activity"/>
    <property type="evidence" value="ECO:0007669"/>
    <property type="project" value="UniProtKB-EC"/>
</dbReference>
<feature type="binding site" evidence="11">
    <location>
        <position position="45"/>
    </location>
    <ligand>
        <name>Mg(2+)</name>
        <dbReference type="ChEBI" id="CHEBI:18420"/>
    </ligand>
</feature>
<keyword evidence="2 11" id="KW-0808">Transferase</keyword>
<feature type="binding site" evidence="11">
    <location>
        <position position="35"/>
    </location>
    <ligand>
        <name>ATP</name>
        <dbReference type="ChEBI" id="CHEBI:30616"/>
    </ligand>
</feature>
<dbReference type="Gene3D" id="1.20.58.560">
    <property type="match status" value="1"/>
</dbReference>
<dbReference type="HAMAP" id="MF_01263">
    <property type="entry name" value="CCA_bact_type3"/>
    <property type="match status" value="1"/>
</dbReference>
<dbReference type="InterPro" id="IPR023068">
    <property type="entry name" value="CCA-adding_enz_firmicutes"/>
</dbReference>
<comment type="similarity">
    <text evidence="11">Belongs to the tRNA nucleotidyltransferase/poly(A) polymerase family. Bacterial CCA-adding enzyme type 3 subfamily.</text>
</comment>
<accession>A0ABV4DSY6</accession>
<dbReference type="SUPFAM" id="SSF81301">
    <property type="entry name" value="Nucleotidyltransferase"/>
    <property type="match status" value="1"/>
</dbReference>
<evidence type="ECO:0000256" key="10">
    <source>
        <dbReference type="ARBA" id="ARBA00022884"/>
    </source>
</evidence>
<evidence type="ECO:0000256" key="11">
    <source>
        <dbReference type="HAMAP-Rule" id="MF_01263"/>
    </source>
</evidence>
<evidence type="ECO:0000256" key="2">
    <source>
        <dbReference type="ARBA" id="ARBA00022679"/>
    </source>
</evidence>
<comment type="miscellaneous">
    <text evidence="11">A single active site specifically recognizes both ATP and CTP and is responsible for their addition.</text>
</comment>
<evidence type="ECO:0000256" key="6">
    <source>
        <dbReference type="ARBA" id="ARBA00022741"/>
    </source>
</evidence>
<feature type="binding site" evidence="11">
    <location>
        <position position="116"/>
    </location>
    <ligand>
        <name>CTP</name>
        <dbReference type="ChEBI" id="CHEBI:37563"/>
    </ligand>
</feature>
<feature type="binding site" evidence="11">
    <location>
        <position position="47"/>
    </location>
    <ligand>
        <name>Mg(2+)</name>
        <dbReference type="ChEBI" id="CHEBI:18420"/>
    </ligand>
</feature>
<dbReference type="InterPro" id="IPR002646">
    <property type="entry name" value="PolA_pol_head_dom"/>
</dbReference>
<gene>
    <name evidence="11" type="primary">cca</name>
    <name evidence="15" type="ORF">AALT52_06355</name>
</gene>
<feature type="binding site" evidence="11">
    <location>
        <position position="168"/>
    </location>
    <ligand>
        <name>CTP</name>
        <dbReference type="ChEBI" id="CHEBI:37563"/>
    </ligand>
</feature>
<keyword evidence="3 11" id="KW-0819">tRNA processing</keyword>
<evidence type="ECO:0000256" key="8">
    <source>
        <dbReference type="ARBA" id="ARBA00022840"/>
    </source>
</evidence>
<keyword evidence="10 11" id="KW-0694">RNA-binding</keyword>
<keyword evidence="6 11" id="KW-0547">Nucleotide-binding</keyword>
<dbReference type="Gene3D" id="3.30.460.10">
    <property type="entry name" value="Beta Polymerase, domain 2"/>
    <property type="match status" value="1"/>
</dbReference>
<dbReference type="Pfam" id="PF01743">
    <property type="entry name" value="PolyA_pol"/>
    <property type="match status" value="1"/>
</dbReference>
<comment type="catalytic activity">
    <reaction evidence="11">
        <text>a tRNA with a 3' CCA end + 2 CTP + ATP = a tRNA with a 3' CCACCA end + 3 diphosphate</text>
        <dbReference type="Rhea" id="RHEA:76235"/>
        <dbReference type="Rhea" id="RHEA-COMP:10468"/>
        <dbReference type="Rhea" id="RHEA-COMP:18655"/>
        <dbReference type="ChEBI" id="CHEBI:30616"/>
        <dbReference type="ChEBI" id="CHEBI:33019"/>
        <dbReference type="ChEBI" id="CHEBI:37563"/>
        <dbReference type="ChEBI" id="CHEBI:83071"/>
        <dbReference type="ChEBI" id="CHEBI:195187"/>
    </reaction>
</comment>
<dbReference type="InterPro" id="IPR043519">
    <property type="entry name" value="NT_sf"/>
</dbReference>
<feature type="domain" description="CCA-adding enzyme C-terminal" evidence="14">
    <location>
        <begin position="248"/>
        <end position="394"/>
    </location>
</feature>
<keyword evidence="7 11" id="KW-0692">RNA repair</keyword>
<dbReference type="Pfam" id="PF13735">
    <property type="entry name" value="tRNA_NucTran2_2"/>
    <property type="match status" value="1"/>
</dbReference>
<dbReference type="CDD" id="cd05398">
    <property type="entry name" value="NT_ClassII-CCAase"/>
    <property type="match status" value="1"/>
</dbReference>
<organism evidence="15 16">
    <name type="scientific">Ligilactobacillus faecis</name>
    <dbReference type="NCBI Taxonomy" id="762833"/>
    <lineage>
        <taxon>Bacteria</taxon>
        <taxon>Bacillati</taxon>
        <taxon>Bacillota</taxon>
        <taxon>Bacilli</taxon>
        <taxon>Lactobacillales</taxon>
        <taxon>Lactobacillaceae</taxon>
        <taxon>Ligilactobacillus</taxon>
    </lineage>
</organism>
<feature type="binding site" evidence="11">
    <location>
        <position position="165"/>
    </location>
    <ligand>
        <name>ATP</name>
        <dbReference type="ChEBI" id="CHEBI:30616"/>
    </ligand>
</feature>
<protein>
    <recommendedName>
        <fullName evidence="11">CCA-adding enzyme</fullName>
        <ecNumber evidence="11">2.7.7.72</ecNumber>
    </recommendedName>
    <alternativeName>
        <fullName evidence="11">CCA tRNA nucleotidyltransferase</fullName>
    </alternativeName>
    <alternativeName>
        <fullName evidence="11">tRNA CCA-pyrophosphorylase</fullName>
    </alternativeName>
    <alternativeName>
        <fullName evidence="11">tRNA adenylyl-/cytidylyl- transferase</fullName>
    </alternativeName>
    <alternativeName>
        <fullName evidence="11">tRNA nucleotidyltransferase</fullName>
    </alternativeName>
    <alternativeName>
        <fullName evidence="11">tRNA-NT</fullName>
    </alternativeName>
</protein>
<proteinExistence type="inferred from homology"/>
<comment type="caution">
    <text evidence="15">The sequence shown here is derived from an EMBL/GenBank/DDBJ whole genome shotgun (WGS) entry which is preliminary data.</text>
</comment>
<keyword evidence="4 11" id="KW-0548">Nucleotidyltransferase</keyword>
<comment type="subunit">
    <text evidence="11">Homodimer.</text>
</comment>
<keyword evidence="5 11" id="KW-0479">Metal-binding</keyword>
<keyword evidence="9 11" id="KW-0460">Magnesium</keyword>
<dbReference type="NCBIfam" id="NF009814">
    <property type="entry name" value="PRK13299.1"/>
    <property type="match status" value="1"/>
</dbReference>
<evidence type="ECO:0000256" key="9">
    <source>
        <dbReference type="ARBA" id="ARBA00022842"/>
    </source>
</evidence>
<comment type="function">
    <text evidence="11">Catalyzes the addition and repair of the essential 3'-terminal CCA sequence in tRNAs without using a nucleic acid template. Adds these three nucleotides in the order of C, C, and A to the tRNA nucleotide-73, using CTP and ATP as substrates and producing inorganic pyrophosphate. tRNA 3'-terminal CCA addition is required both for tRNA processing and repair. Also involved in tRNA surveillance by mediating tandem CCA addition to generate a CCACCA at the 3' terminus of unstable tRNAs. While stable tRNAs receive only 3'-terminal CCA, unstable tRNAs are marked with CCACCA and rapidly degraded.</text>
</comment>
<evidence type="ECO:0000256" key="3">
    <source>
        <dbReference type="ARBA" id="ARBA00022694"/>
    </source>
</evidence>
<feature type="binding site" evidence="11">
    <location>
        <position position="165"/>
    </location>
    <ligand>
        <name>CTP</name>
        <dbReference type="ChEBI" id="CHEBI:37563"/>
    </ligand>
</feature>
<dbReference type="Proteomes" id="UP001565236">
    <property type="component" value="Unassembled WGS sequence"/>
</dbReference>